<evidence type="ECO:0000313" key="3">
    <source>
        <dbReference type="Proteomes" id="UP000238801"/>
    </source>
</evidence>
<feature type="signal peptide" evidence="1">
    <location>
        <begin position="1"/>
        <end position="19"/>
    </location>
</feature>
<organism evidence="2 3">
    <name type="scientific">Hasllibacter halocynthiae</name>
    <dbReference type="NCBI Taxonomy" id="595589"/>
    <lineage>
        <taxon>Bacteria</taxon>
        <taxon>Pseudomonadati</taxon>
        <taxon>Pseudomonadota</taxon>
        <taxon>Alphaproteobacteria</taxon>
        <taxon>Rhodobacterales</taxon>
        <taxon>Roseobacteraceae</taxon>
        <taxon>Hasllibacter</taxon>
    </lineage>
</organism>
<dbReference type="InterPro" id="IPR021323">
    <property type="entry name" value="DUF2927"/>
</dbReference>
<dbReference type="AlphaFoldDB" id="A0A2T0X7G7"/>
<name>A0A2T0X7G7_9RHOB</name>
<keyword evidence="1" id="KW-0732">Signal</keyword>
<protein>
    <recommendedName>
        <fullName evidence="4">DUF2927 family protein</fullName>
    </recommendedName>
</protein>
<evidence type="ECO:0008006" key="4">
    <source>
        <dbReference type="Google" id="ProtNLM"/>
    </source>
</evidence>
<accession>A0A2T0X7G7</accession>
<evidence type="ECO:0000256" key="1">
    <source>
        <dbReference type="SAM" id="SignalP"/>
    </source>
</evidence>
<dbReference type="Proteomes" id="UP000238801">
    <property type="component" value="Unassembled WGS sequence"/>
</dbReference>
<evidence type="ECO:0000313" key="2">
    <source>
        <dbReference type="EMBL" id="PRY94876.1"/>
    </source>
</evidence>
<dbReference type="EMBL" id="PVTT01000001">
    <property type="protein sequence ID" value="PRY94876.1"/>
    <property type="molecule type" value="Genomic_DNA"/>
</dbReference>
<gene>
    <name evidence="2" type="ORF">BCF33_0478</name>
</gene>
<feature type="chain" id="PRO_5015673483" description="DUF2927 family protein" evidence="1">
    <location>
        <begin position="20"/>
        <end position="441"/>
    </location>
</feature>
<sequence length="441" mass="47407">MIRPAALLVSTLLAACAPAPETTRAVPMHLALPAMQTFGPSAPGPLRRSNATIARDFLDLHFALESGRTLPRLTRFEGPVTLRLVGAPPHLAGEADLLTRRLRDEADVDIRLDTAGDRTITVQILPGHVVRRIVPTAACFVAPRASSWAEYEAGRRAGTTDWAALAERRHVVVFIPSDLPPQEQRDCLHEEVAQALGPLNDLWHLADSVFNDDNFHAVLTSFDMLVLRMTYAPELRSGMSREVAAAALPRILARLNPRGGSVDLTNPATDTRWSALMAAALGPGQARVRRERAVRAAEEARRFPDTRRAFALYVYGRLSLSVDGSAALAAFLQAGEIYARADLPVQSAHVAVQMAAFALSAGRPRTAIAIARQHRPAADAAQNASVLASLGLIEAEALKLLGRTAEAEALRVDSLGWARYGFGSGTALAARVAEIRGLAPR</sequence>
<proteinExistence type="predicted"/>
<reference evidence="2 3" key="1">
    <citation type="submission" date="2018-03" db="EMBL/GenBank/DDBJ databases">
        <title>Genomic Encyclopedia of Archaeal and Bacterial Type Strains, Phase II (KMG-II): from individual species to whole genera.</title>
        <authorList>
            <person name="Goeker M."/>
        </authorList>
    </citation>
    <scope>NUCLEOTIDE SEQUENCE [LARGE SCALE GENOMIC DNA]</scope>
    <source>
        <strain evidence="2 3">DSM 29318</strain>
    </source>
</reference>
<dbReference type="PROSITE" id="PS51257">
    <property type="entry name" value="PROKAR_LIPOPROTEIN"/>
    <property type="match status" value="1"/>
</dbReference>
<dbReference type="RefSeq" id="WP_245883691.1">
    <property type="nucleotide sequence ID" value="NZ_PVTT01000001.1"/>
</dbReference>
<dbReference type="Pfam" id="PF11150">
    <property type="entry name" value="DUF2927"/>
    <property type="match status" value="1"/>
</dbReference>
<comment type="caution">
    <text evidence="2">The sequence shown here is derived from an EMBL/GenBank/DDBJ whole genome shotgun (WGS) entry which is preliminary data.</text>
</comment>
<keyword evidence="3" id="KW-1185">Reference proteome</keyword>